<keyword evidence="3" id="KW-1185">Reference proteome</keyword>
<dbReference type="Proteomes" id="UP001595923">
    <property type="component" value="Unassembled WGS sequence"/>
</dbReference>
<dbReference type="InterPro" id="IPR000073">
    <property type="entry name" value="AB_hydrolase_1"/>
</dbReference>
<keyword evidence="2" id="KW-0378">Hydrolase</keyword>
<dbReference type="PRINTS" id="PR00111">
    <property type="entry name" value="ABHYDROLASE"/>
</dbReference>
<dbReference type="Pfam" id="PF00561">
    <property type="entry name" value="Abhydrolase_1"/>
    <property type="match status" value="1"/>
</dbReference>
<evidence type="ECO:0000313" key="3">
    <source>
        <dbReference type="Proteomes" id="UP001595923"/>
    </source>
</evidence>
<dbReference type="InterPro" id="IPR029058">
    <property type="entry name" value="AB_hydrolase_fold"/>
</dbReference>
<organism evidence="2 3">
    <name type="scientific">Nocardiopsis mangrovi</name>
    <dbReference type="NCBI Taxonomy" id="1179818"/>
    <lineage>
        <taxon>Bacteria</taxon>
        <taxon>Bacillati</taxon>
        <taxon>Actinomycetota</taxon>
        <taxon>Actinomycetes</taxon>
        <taxon>Streptosporangiales</taxon>
        <taxon>Nocardiopsidaceae</taxon>
        <taxon>Nocardiopsis</taxon>
    </lineage>
</organism>
<reference evidence="3" key="1">
    <citation type="journal article" date="2019" name="Int. J. Syst. Evol. Microbiol.">
        <title>The Global Catalogue of Microorganisms (GCM) 10K type strain sequencing project: providing services to taxonomists for standard genome sequencing and annotation.</title>
        <authorList>
            <consortium name="The Broad Institute Genomics Platform"/>
            <consortium name="The Broad Institute Genome Sequencing Center for Infectious Disease"/>
            <person name="Wu L."/>
            <person name="Ma J."/>
        </authorList>
    </citation>
    <scope>NUCLEOTIDE SEQUENCE [LARGE SCALE GENOMIC DNA]</scope>
    <source>
        <strain evidence="3">XZYJ18</strain>
    </source>
</reference>
<dbReference type="EMBL" id="JBHSFQ010000021">
    <property type="protein sequence ID" value="MFC4564131.1"/>
    <property type="molecule type" value="Genomic_DNA"/>
</dbReference>
<dbReference type="PANTHER" id="PTHR43433:SF5">
    <property type="entry name" value="AB HYDROLASE-1 DOMAIN-CONTAINING PROTEIN"/>
    <property type="match status" value="1"/>
</dbReference>
<dbReference type="InterPro" id="IPR050471">
    <property type="entry name" value="AB_hydrolase"/>
</dbReference>
<name>A0ABV9DZC1_9ACTN</name>
<accession>A0ABV9DZC1</accession>
<comment type="caution">
    <text evidence="2">The sequence shown here is derived from an EMBL/GenBank/DDBJ whole genome shotgun (WGS) entry which is preliminary data.</text>
</comment>
<dbReference type="Gene3D" id="3.40.50.1820">
    <property type="entry name" value="alpha/beta hydrolase"/>
    <property type="match status" value="1"/>
</dbReference>
<protein>
    <submittedName>
        <fullName evidence="2">Alpha/beta fold hydrolase</fullName>
    </submittedName>
</protein>
<dbReference type="SUPFAM" id="SSF53474">
    <property type="entry name" value="alpha/beta-Hydrolases"/>
    <property type="match status" value="1"/>
</dbReference>
<dbReference type="GO" id="GO:0016787">
    <property type="term" value="F:hydrolase activity"/>
    <property type="evidence" value="ECO:0007669"/>
    <property type="project" value="UniProtKB-KW"/>
</dbReference>
<sequence length="278" mass="28523">MSHAITADTTRIWYDTLGDGDPLLLLSGQSLDHRMWAGVDTAFARHHRVILLDTRGTGGSDTPEPPDGAAGYTTRLFAHDALAVLDTLGVARAHVYGFSMGGRVAQVLAAVAPERVGALVLGSTGPGGALEAARPPEATRALRRAASPEGRAAIADLFFTPAWGGAHPGAVESVLPANTRHSQRLHYAASSGHDAADLLGAIQAPTLVLHGGDDILTPAANAHILAARIPGARAHILPGARHGYPHEARPAADDAVLDFLAAHPLTGAPPAVPGAVSP</sequence>
<evidence type="ECO:0000313" key="2">
    <source>
        <dbReference type="EMBL" id="MFC4564131.1"/>
    </source>
</evidence>
<proteinExistence type="predicted"/>
<dbReference type="PANTHER" id="PTHR43433">
    <property type="entry name" value="HYDROLASE, ALPHA/BETA FOLD FAMILY PROTEIN"/>
    <property type="match status" value="1"/>
</dbReference>
<feature type="domain" description="AB hydrolase-1" evidence="1">
    <location>
        <begin position="22"/>
        <end position="242"/>
    </location>
</feature>
<evidence type="ECO:0000259" key="1">
    <source>
        <dbReference type="Pfam" id="PF00561"/>
    </source>
</evidence>
<dbReference type="RefSeq" id="WP_378576984.1">
    <property type="nucleotide sequence ID" value="NZ_JBHSFQ010000021.1"/>
</dbReference>
<gene>
    <name evidence="2" type="ORF">ACFO4E_19910</name>
</gene>